<name>A0ABW4J6Z2_9LACO</name>
<gene>
    <name evidence="2" type="ORF">ACFQ5M_01335</name>
</gene>
<keyword evidence="1" id="KW-0472">Membrane</keyword>
<feature type="transmembrane region" description="Helical" evidence="1">
    <location>
        <begin position="213"/>
        <end position="235"/>
    </location>
</feature>
<proteinExistence type="predicted"/>
<evidence type="ECO:0000313" key="3">
    <source>
        <dbReference type="Proteomes" id="UP001597267"/>
    </source>
</evidence>
<organism evidence="2 3">
    <name type="scientific">Agrilactobacillus yilanensis</name>
    <dbReference type="NCBI Taxonomy" id="2485997"/>
    <lineage>
        <taxon>Bacteria</taxon>
        <taxon>Bacillati</taxon>
        <taxon>Bacillota</taxon>
        <taxon>Bacilli</taxon>
        <taxon>Lactobacillales</taxon>
        <taxon>Lactobacillaceae</taxon>
        <taxon>Agrilactobacillus</taxon>
    </lineage>
</organism>
<evidence type="ECO:0008006" key="4">
    <source>
        <dbReference type="Google" id="ProtNLM"/>
    </source>
</evidence>
<keyword evidence="3" id="KW-1185">Reference proteome</keyword>
<dbReference type="RefSeq" id="WP_125712822.1">
    <property type="nucleotide sequence ID" value="NZ_JBHTOP010000002.1"/>
</dbReference>
<feature type="transmembrane region" description="Helical" evidence="1">
    <location>
        <begin position="52"/>
        <end position="70"/>
    </location>
</feature>
<feature type="transmembrane region" description="Helical" evidence="1">
    <location>
        <begin position="137"/>
        <end position="159"/>
    </location>
</feature>
<protein>
    <recommendedName>
        <fullName evidence="4">ABC transporter permease</fullName>
    </recommendedName>
</protein>
<comment type="caution">
    <text evidence="2">The sequence shown here is derived from an EMBL/GenBank/DDBJ whole genome shotgun (WGS) entry which is preliminary data.</text>
</comment>
<sequence>MTSLMTTFKTFLRPRFKTTSAFLIATFVATIISLIIIVWNTHSFKNTNISNFILMYAAIGGLALFIKLAQNIEIVWTHNYYRLIPISETKLYLSNFLATLVCLIYYSGVQVILFLLWELILPTAQLQISLFSLPWLRLLPPAIVSVLLCLFWWVFISLIHMATNATAAFLPNTRVRLVRWLIYLVFIIIFSILISQFNRLIQFFFGNPDNASFLMLFTGLSLLIVIISAINIYLLKRWVETTA</sequence>
<keyword evidence="1" id="KW-1133">Transmembrane helix</keyword>
<feature type="transmembrane region" description="Helical" evidence="1">
    <location>
        <begin position="91"/>
        <end position="117"/>
    </location>
</feature>
<accession>A0ABW4J6Z2</accession>
<dbReference type="EMBL" id="JBHTOP010000002">
    <property type="protein sequence ID" value="MFD1670732.1"/>
    <property type="molecule type" value="Genomic_DNA"/>
</dbReference>
<keyword evidence="1" id="KW-0812">Transmembrane</keyword>
<reference evidence="3" key="1">
    <citation type="journal article" date="2019" name="Int. J. Syst. Evol. Microbiol.">
        <title>The Global Catalogue of Microorganisms (GCM) 10K type strain sequencing project: providing services to taxonomists for standard genome sequencing and annotation.</title>
        <authorList>
            <consortium name="The Broad Institute Genomics Platform"/>
            <consortium name="The Broad Institute Genome Sequencing Center for Infectious Disease"/>
            <person name="Wu L."/>
            <person name="Ma J."/>
        </authorList>
    </citation>
    <scope>NUCLEOTIDE SEQUENCE [LARGE SCALE GENOMIC DNA]</scope>
    <source>
        <strain evidence="3">CCM 8896</strain>
    </source>
</reference>
<dbReference type="Proteomes" id="UP001597267">
    <property type="component" value="Unassembled WGS sequence"/>
</dbReference>
<feature type="transmembrane region" description="Helical" evidence="1">
    <location>
        <begin position="180"/>
        <end position="201"/>
    </location>
</feature>
<evidence type="ECO:0000313" key="2">
    <source>
        <dbReference type="EMBL" id="MFD1670732.1"/>
    </source>
</evidence>
<feature type="transmembrane region" description="Helical" evidence="1">
    <location>
        <begin position="21"/>
        <end position="40"/>
    </location>
</feature>
<evidence type="ECO:0000256" key="1">
    <source>
        <dbReference type="SAM" id="Phobius"/>
    </source>
</evidence>